<dbReference type="EMBL" id="RJTH01000003">
    <property type="protein sequence ID" value="RUM25476.1"/>
    <property type="molecule type" value="Genomic_DNA"/>
</dbReference>
<feature type="transmembrane region" description="Helical" evidence="8">
    <location>
        <begin position="60"/>
        <end position="77"/>
    </location>
</feature>
<dbReference type="Pfam" id="PF01694">
    <property type="entry name" value="Rhomboid"/>
    <property type="match status" value="1"/>
</dbReference>
<gene>
    <name evidence="10" type="ORF">EFQ99_12035</name>
</gene>
<accession>A0A432PN67</accession>
<evidence type="ECO:0000256" key="5">
    <source>
        <dbReference type="ARBA" id="ARBA00022989"/>
    </source>
</evidence>
<evidence type="ECO:0000256" key="2">
    <source>
        <dbReference type="ARBA" id="ARBA00022475"/>
    </source>
</evidence>
<protein>
    <submittedName>
        <fullName evidence="10">Rhomboid family intramembrane serine protease</fullName>
    </submittedName>
</protein>
<keyword evidence="11" id="KW-1185">Reference proteome</keyword>
<feature type="compositionally biased region" description="Pro residues" evidence="7">
    <location>
        <begin position="11"/>
        <end position="22"/>
    </location>
</feature>
<evidence type="ECO:0000256" key="8">
    <source>
        <dbReference type="SAM" id="Phobius"/>
    </source>
</evidence>
<dbReference type="GO" id="GO:0016020">
    <property type="term" value="C:membrane"/>
    <property type="evidence" value="ECO:0007669"/>
    <property type="project" value="UniProtKB-SubCell"/>
</dbReference>
<dbReference type="GO" id="GO:0006508">
    <property type="term" value="P:proteolysis"/>
    <property type="evidence" value="ECO:0007669"/>
    <property type="project" value="UniProtKB-KW"/>
</dbReference>
<dbReference type="SUPFAM" id="SSF144091">
    <property type="entry name" value="Rhomboid-like"/>
    <property type="match status" value="1"/>
</dbReference>
<keyword evidence="6 8" id="KW-0472">Membrane</keyword>
<reference evidence="11" key="1">
    <citation type="submission" date="2018-11" db="EMBL/GenBank/DDBJ databases">
        <title>Rhizobium chutanense sp. nov., isolated from root nodules of Phaseolus vulgaris in China.</title>
        <authorList>
            <person name="Huo Y."/>
        </authorList>
    </citation>
    <scope>NUCLEOTIDE SEQUENCE [LARGE SCALE GENOMIC DNA]</scope>
    <source>
        <strain evidence="11">CCBAU 65647</strain>
    </source>
</reference>
<dbReference type="RefSeq" id="WP_126921253.1">
    <property type="nucleotide sequence ID" value="NZ_ML133688.1"/>
</dbReference>
<dbReference type="PANTHER" id="PTHR43066">
    <property type="entry name" value="RHOMBOID-RELATED PROTEIN"/>
    <property type="match status" value="1"/>
</dbReference>
<dbReference type="AlphaFoldDB" id="A0A432PN67"/>
<evidence type="ECO:0000256" key="7">
    <source>
        <dbReference type="SAM" id="MobiDB-lite"/>
    </source>
</evidence>
<dbReference type="OrthoDB" id="9797190at2"/>
<name>A0A432PN67_9HYPH</name>
<dbReference type="InterPro" id="IPR022764">
    <property type="entry name" value="Peptidase_S54_rhomboid_dom"/>
</dbReference>
<feature type="transmembrane region" description="Helical" evidence="8">
    <location>
        <begin position="197"/>
        <end position="218"/>
    </location>
</feature>
<keyword evidence="5 8" id="KW-1133">Transmembrane helix</keyword>
<feature type="transmembrane region" description="Helical" evidence="8">
    <location>
        <begin position="224"/>
        <end position="244"/>
    </location>
</feature>
<dbReference type="PANTHER" id="PTHR43066:SF26">
    <property type="entry name" value="RHOMBOID PROTEASE GLPG"/>
    <property type="match status" value="1"/>
</dbReference>
<feature type="region of interest" description="Disordered" evidence="7">
    <location>
        <begin position="1"/>
        <end position="22"/>
    </location>
</feature>
<dbReference type="Proteomes" id="UP000278823">
    <property type="component" value="Unassembled WGS sequence"/>
</dbReference>
<dbReference type="InterPro" id="IPR035952">
    <property type="entry name" value="Rhomboid-like_sf"/>
</dbReference>
<feature type="transmembrane region" description="Helical" evidence="8">
    <location>
        <begin position="97"/>
        <end position="115"/>
    </location>
</feature>
<feature type="transmembrane region" description="Helical" evidence="8">
    <location>
        <begin position="146"/>
        <end position="168"/>
    </location>
</feature>
<keyword evidence="10" id="KW-0645">Protease</keyword>
<comment type="caution">
    <text evidence="10">The sequence shown here is derived from an EMBL/GenBank/DDBJ whole genome shotgun (WGS) entry which is preliminary data.</text>
</comment>
<keyword evidence="2" id="KW-1003">Cell membrane</keyword>
<feature type="transmembrane region" description="Helical" evidence="8">
    <location>
        <begin position="122"/>
        <end position="140"/>
    </location>
</feature>
<evidence type="ECO:0000313" key="11">
    <source>
        <dbReference type="Proteomes" id="UP000278823"/>
    </source>
</evidence>
<keyword evidence="4 8" id="KW-0812">Transmembrane</keyword>
<evidence type="ECO:0000256" key="6">
    <source>
        <dbReference type="ARBA" id="ARBA00023136"/>
    </source>
</evidence>
<keyword evidence="10" id="KW-0378">Hydrolase</keyword>
<evidence type="ECO:0000256" key="4">
    <source>
        <dbReference type="ARBA" id="ARBA00022692"/>
    </source>
</evidence>
<evidence type="ECO:0000256" key="1">
    <source>
        <dbReference type="ARBA" id="ARBA00004141"/>
    </source>
</evidence>
<evidence type="ECO:0000313" key="10">
    <source>
        <dbReference type="EMBL" id="RUM25476.1"/>
    </source>
</evidence>
<dbReference type="GO" id="GO:0004252">
    <property type="term" value="F:serine-type endopeptidase activity"/>
    <property type="evidence" value="ECO:0007669"/>
    <property type="project" value="InterPro"/>
</dbReference>
<feature type="transmembrane region" description="Helical" evidence="8">
    <location>
        <begin position="34"/>
        <end position="53"/>
    </location>
</feature>
<feature type="domain" description="Peptidase S54 rhomboid" evidence="9">
    <location>
        <begin position="84"/>
        <end position="241"/>
    </location>
</feature>
<evidence type="ECO:0000259" key="9">
    <source>
        <dbReference type="Pfam" id="PF01694"/>
    </source>
</evidence>
<dbReference type="Gene3D" id="1.20.1540.10">
    <property type="entry name" value="Rhomboid-like"/>
    <property type="match status" value="1"/>
</dbReference>
<proteinExistence type="predicted"/>
<keyword evidence="3" id="KW-0997">Cell inner membrane</keyword>
<organism evidence="10 11">
    <name type="scientific">Rhizobium vallis</name>
    <dbReference type="NCBI Taxonomy" id="634290"/>
    <lineage>
        <taxon>Bacteria</taxon>
        <taxon>Pseudomonadati</taxon>
        <taxon>Pseudomonadota</taxon>
        <taxon>Alphaproteobacteria</taxon>
        <taxon>Hyphomicrobiales</taxon>
        <taxon>Rhizobiaceae</taxon>
        <taxon>Rhizobium/Agrobacterium group</taxon>
        <taxon>Rhizobium</taxon>
    </lineage>
</organism>
<comment type="subcellular location">
    <subcellularLocation>
        <location evidence="1">Membrane</location>
        <topology evidence="1">Multi-pass membrane protein</topology>
    </subcellularLocation>
</comment>
<sequence length="264" mass="28809">MNEQTAEPNKAPEPPEVQPPARPPRVPVFNLPPALFFSLCLLIVIYAVQTLVLSDDAVGWLLFTFGFVPARYVIPLSQQGLELFWTPVTYSLLHGSVQHIVFNGFWLMAFGAPVVRRIGTLRFVLFWILSAIASAALHTALNWGDISLLIGASGVISGLMGAACRFAFPAEQRPMLSMPTHLNARLSIFEALKSRTVVIFMLLWLVGNALIAVGIPLAGDSDQAIAWDAHIGGFVFGFLLFSLFDRAPRPPVEAAGTKKDILQS</sequence>
<evidence type="ECO:0000256" key="3">
    <source>
        <dbReference type="ARBA" id="ARBA00022519"/>
    </source>
</evidence>